<dbReference type="SUPFAM" id="SSF47473">
    <property type="entry name" value="EF-hand"/>
    <property type="match status" value="1"/>
</dbReference>
<dbReference type="Pfam" id="PF08454">
    <property type="entry name" value="RIH_assoc"/>
    <property type="match status" value="1"/>
</dbReference>
<dbReference type="InterPro" id="IPR013333">
    <property type="entry name" value="Ryan_recept"/>
</dbReference>
<dbReference type="FunFam" id="2.60.120.920:FF:000019">
    <property type="entry name" value="Ryanodine receptor 1 (skeletal)"/>
    <property type="match status" value="1"/>
</dbReference>
<reference evidence="20" key="3">
    <citation type="submission" date="2025-08" db="UniProtKB">
        <authorList>
            <consortium name="Ensembl"/>
        </authorList>
    </citation>
    <scope>IDENTIFICATION</scope>
    <source>
        <strain evidence="20">HNI</strain>
    </source>
</reference>
<feature type="transmembrane region" description="Helical" evidence="16">
    <location>
        <begin position="4351"/>
        <end position="4371"/>
    </location>
</feature>
<evidence type="ECO:0000256" key="3">
    <source>
        <dbReference type="ARBA" id="ARBA00022568"/>
    </source>
</evidence>
<feature type="transmembrane region" description="Helical" evidence="16">
    <location>
        <begin position="4558"/>
        <end position="4583"/>
    </location>
</feature>
<feature type="transmembrane region" description="Helical" evidence="16">
    <location>
        <begin position="4416"/>
        <end position="4434"/>
    </location>
</feature>
<dbReference type="InterPro" id="IPR013320">
    <property type="entry name" value="ConA-like_dom_sf"/>
</dbReference>
<evidence type="ECO:0000256" key="12">
    <source>
        <dbReference type="ARBA" id="ARBA00023286"/>
    </source>
</evidence>
<dbReference type="Pfam" id="PF08709">
    <property type="entry name" value="Ins145_P3_rec"/>
    <property type="match status" value="1"/>
</dbReference>
<dbReference type="InterPro" id="IPR001870">
    <property type="entry name" value="B30.2/SPRY"/>
</dbReference>
<evidence type="ECO:0000256" key="8">
    <source>
        <dbReference type="ARBA" id="ARBA00022951"/>
    </source>
</evidence>
<keyword evidence="10" id="KW-0406">Ion transport</keyword>
<dbReference type="SMART" id="SM00449">
    <property type="entry name" value="SPRY"/>
    <property type="match status" value="3"/>
</dbReference>
<dbReference type="CDD" id="cd12879">
    <property type="entry name" value="SPRY3_RyR"/>
    <property type="match status" value="1"/>
</dbReference>
<reference key="1">
    <citation type="journal article" date="2007" name="Nature">
        <title>The medaka draft genome and insights into vertebrate genome evolution.</title>
        <authorList>
            <person name="Kasahara M."/>
            <person name="Naruse K."/>
            <person name="Sasaki S."/>
            <person name="Nakatani Y."/>
            <person name="Qu W."/>
            <person name="Ahsan B."/>
            <person name="Yamada T."/>
            <person name="Nagayasu Y."/>
            <person name="Doi K."/>
            <person name="Kasai Y."/>
            <person name="Jindo T."/>
            <person name="Kobayashi D."/>
            <person name="Shimada A."/>
            <person name="Toyoda A."/>
            <person name="Kuroki Y."/>
            <person name="Fujiyama A."/>
            <person name="Sasaki T."/>
            <person name="Shimizu A."/>
            <person name="Asakawa S."/>
            <person name="Shimizu N."/>
            <person name="Hashimoto S."/>
            <person name="Yang J."/>
            <person name="Lee Y."/>
            <person name="Matsushima K."/>
            <person name="Sugano S."/>
            <person name="Sakaizumi M."/>
            <person name="Narita T."/>
            <person name="Ohishi K."/>
            <person name="Haga S."/>
            <person name="Ohta F."/>
            <person name="Nomoto H."/>
            <person name="Nogata K."/>
            <person name="Morishita T."/>
            <person name="Endo T."/>
            <person name="Shin-I T."/>
            <person name="Takeda H."/>
            <person name="Morishita S."/>
            <person name="Kohara Y."/>
        </authorList>
    </citation>
    <scope>NUCLEOTIDE SEQUENCE [LARGE SCALE GENOMIC DNA]</scope>
    <source>
        <strain>Hd-rR</strain>
    </source>
</reference>
<dbReference type="Pfam" id="PF00520">
    <property type="entry name" value="Ion_trans"/>
    <property type="match status" value="1"/>
</dbReference>
<feature type="domain" description="MIR" evidence="19">
    <location>
        <begin position="158"/>
        <end position="203"/>
    </location>
</feature>
<dbReference type="InterPro" id="IPR005821">
    <property type="entry name" value="Ion_trans_dom"/>
</dbReference>
<evidence type="ECO:0000256" key="16">
    <source>
        <dbReference type="SAM" id="Phobius"/>
    </source>
</evidence>
<dbReference type="SUPFAM" id="SSF49899">
    <property type="entry name" value="Concanavalin A-like lectins/glucanases"/>
    <property type="match status" value="2"/>
</dbReference>
<dbReference type="SUPFAM" id="SSF82109">
    <property type="entry name" value="MIR domain"/>
    <property type="match status" value="1"/>
</dbReference>
<dbReference type="Gene3D" id="6.20.350.10">
    <property type="match status" value="1"/>
</dbReference>
<reference evidence="20" key="4">
    <citation type="submission" date="2025-09" db="UniProtKB">
        <authorList>
            <consortium name="Ensembl"/>
        </authorList>
    </citation>
    <scope>IDENTIFICATION</scope>
    <source>
        <strain evidence="20">HNI</strain>
    </source>
</reference>
<keyword evidence="2" id="KW-0813">Transport</keyword>
<dbReference type="FunFam" id="1.10.490.160:FF:000003">
    <property type="entry name" value="Ryanodine receptor, isoform E"/>
    <property type="match status" value="1"/>
</dbReference>
<evidence type="ECO:0000313" key="20">
    <source>
        <dbReference type="Ensembl" id="ENSORLP00020023482.1"/>
    </source>
</evidence>
<dbReference type="InterPro" id="IPR011992">
    <property type="entry name" value="EF-hand-dom_pair"/>
</dbReference>
<dbReference type="InterPro" id="IPR035762">
    <property type="entry name" value="SPRY3_RyR"/>
</dbReference>
<dbReference type="SUPFAM" id="SSF100909">
    <property type="entry name" value="IP3 receptor type 1 binding core, domain 2"/>
    <property type="match status" value="1"/>
</dbReference>
<dbReference type="GO" id="GO:0005509">
    <property type="term" value="F:calcium ion binding"/>
    <property type="evidence" value="ECO:0007669"/>
    <property type="project" value="InterPro"/>
</dbReference>
<dbReference type="FunFam" id="2.60.120.920:FF:000003">
    <property type="entry name" value="ryanodine receptor isoform X2"/>
    <property type="match status" value="1"/>
</dbReference>
<dbReference type="Gene3D" id="1.25.10.30">
    <property type="entry name" value="IP3 receptor type 1 binding core, RIH domain"/>
    <property type="match status" value="1"/>
</dbReference>
<dbReference type="InterPro" id="IPR013662">
    <property type="entry name" value="RIH_assoc-dom"/>
</dbReference>
<dbReference type="Gene3D" id="2.60.120.920">
    <property type="match status" value="3"/>
</dbReference>
<evidence type="ECO:0000256" key="14">
    <source>
        <dbReference type="ARBA" id="ARBA00036634"/>
    </source>
</evidence>
<dbReference type="InterPro" id="IPR003877">
    <property type="entry name" value="SPRY_dom"/>
</dbReference>
<feature type="region of interest" description="Disordered" evidence="15">
    <location>
        <begin position="4290"/>
        <end position="4319"/>
    </location>
</feature>
<keyword evidence="6" id="KW-0677">Repeat</keyword>
<dbReference type="Pfam" id="PF01365">
    <property type="entry name" value="RYDR_ITPR"/>
    <property type="match status" value="2"/>
</dbReference>
<evidence type="ECO:0000256" key="7">
    <source>
        <dbReference type="ARBA" id="ARBA00022837"/>
    </source>
</evidence>
<dbReference type="PROSITE" id="PS50222">
    <property type="entry name" value="EF_HAND_2"/>
    <property type="match status" value="1"/>
</dbReference>
<dbReference type="InterPro" id="IPR003032">
    <property type="entry name" value="Ryanodine_rcpt"/>
</dbReference>
<feature type="region of interest" description="Disordered" evidence="15">
    <location>
        <begin position="1744"/>
        <end position="1766"/>
    </location>
</feature>
<dbReference type="InterPro" id="IPR035761">
    <property type="entry name" value="SPRY1_RyR"/>
</dbReference>
<keyword evidence="3" id="KW-0109">Calcium transport</keyword>
<comment type="subcellular location">
    <subcellularLocation>
        <location evidence="1">Sarcoplasmic reticulum membrane</location>
        <topology evidence="1">Multi-pass membrane protein</topology>
    </subcellularLocation>
</comment>
<feature type="compositionally biased region" description="Basic and acidic residues" evidence="15">
    <location>
        <begin position="4290"/>
        <end position="4311"/>
    </location>
</feature>
<dbReference type="InterPro" id="IPR035764">
    <property type="entry name" value="SPRY2_RyR"/>
</dbReference>
<dbReference type="FunFam" id="2.80.10.50:FF:000009">
    <property type="entry name" value="Ryanodine receptor 1 (skeletal)"/>
    <property type="match status" value="1"/>
</dbReference>
<keyword evidence="4" id="KW-0107">Calcium channel</keyword>
<evidence type="ECO:0000256" key="4">
    <source>
        <dbReference type="ARBA" id="ARBA00022673"/>
    </source>
</evidence>
<dbReference type="InterPro" id="IPR036300">
    <property type="entry name" value="MIR_dom_sf"/>
</dbReference>
<evidence type="ECO:0000259" key="19">
    <source>
        <dbReference type="PROSITE" id="PS50919"/>
    </source>
</evidence>
<dbReference type="Pfam" id="PF02026">
    <property type="entry name" value="RyR"/>
    <property type="match status" value="4"/>
</dbReference>
<dbReference type="GO" id="GO:0033017">
    <property type="term" value="C:sarcoplasmic reticulum membrane"/>
    <property type="evidence" value="ECO:0007669"/>
    <property type="project" value="UniProtKB-SubCell"/>
</dbReference>
<protein>
    <submittedName>
        <fullName evidence="20">Ryanodine receptor 3</fullName>
    </submittedName>
</protein>
<feature type="region of interest" description="Disordered" evidence="15">
    <location>
        <begin position="4057"/>
        <end position="4081"/>
    </location>
</feature>
<dbReference type="Gene3D" id="1.10.238.10">
    <property type="entry name" value="EF-hand"/>
    <property type="match status" value="1"/>
</dbReference>
<feature type="compositionally biased region" description="Acidic residues" evidence="15">
    <location>
        <begin position="4065"/>
        <end position="4081"/>
    </location>
</feature>
<evidence type="ECO:0000256" key="2">
    <source>
        <dbReference type="ARBA" id="ARBA00022448"/>
    </source>
</evidence>
<dbReference type="InterPro" id="IPR016093">
    <property type="entry name" value="MIR_motif"/>
</dbReference>
<feature type="domain" description="EF-hand" evidence="18">
    <location>
        <begin position="3882"/>
        <end position="3908"/>
    </location>
</feature>
<evidence type="ECO:0000259" key="17">
    <source>
        <dbReference type="PROSITE" id="PS50188"/>
    </source>
</evidence>
<evidence type="ECO:0000256" key="11">
    <source>
        <dbReference type="ARBA" id="ARBA00023136"/>
    </source>
</evidence>
<evidence type="ECO:0000256" key="13">
    <source>
        <dbReference type="ARBA" id="ARBA00023303"/>
    </source>
</evidence>
<dbReference type="PANTHER" id="PTHR46399">
    <property type="entry name" value="B30.2/SPRY DOMAIN-CONTAINING PROTEIN"/>
    <property type="match status" value="1"/>
</dbReference>
<evidence type="ECO:0000256" key="6">
    <source>
        <dbReference type="ARBA" id="ARBA00022737"/>
    </source>
</evidence>
<evidence type="ECO:0000313" key="21">
    <source>
        <dbReference type="Proteomes" id="UP000265180"/>
    </source>
</evidence>
<dbReference type="InterPro" id="IPR048581">
    <property type="entry name" value="RYDR_Jsol"/>
</dbReference>
<dbReference type="Ensembl" id="ENSORLT00020009418.1">
    <property type="protein sequence ID" value="ENSORLP00020023482.1"/>
    <property type="gene ID" value="ENSORLG00020004502.1"/>
</dbReference>
<dbReference type="InterPro" id="IPR043136">
    <property type="entry name" value="B30.2/SPRY_sf"/>
</dbReference>
<dbReference type="Proteomes" id="UP000265180">
    <property type="component" value="Chromosome 22"/>
</dbReference>
<dbReference type="PROSITE" id="PS50188">
    <property type="entry name" value="B302_SPRY"/>
    <property type="match status" value="3"/>
</dbReference>
<dbReference type="InterPro" id="IPR035910">
    <property type="entry name" value="RyR/IP3R_RIH_dom_sf"/>
</dbReference>
<dbReference type="PROSITE" id="PS50919">
    <property type="entry name" value="MIR"/>
    <property type="match status" value="3"/>
</dbReference>
<comment type="catalytic activity">
    <reaction evidence="14">
        <text>Ca(2+)(in) = Ca(2+)(out)</text>
        <dbReference type="Rhea" id="RHEA:29671"/>
        <dbReference type="ChEBI" id="CHEBI:29108"/>
    </reaction>
</comment>
<dbReference type="FunFam" id="1.10.287.70:FF:000017">
    <property type="entry name" value="ryanodine receptor isoform X2"/>
    <property type="match status" value="1"/>
</dbReference>
<organism evidence="20 21">
    <name type="scientific">Oryzias latipes</name>
    <name type="common">Japanese rice fish</name>
    <name type="synonym">Japanese killifish</name>
    <dbReference type="NCBI Taxonomy" id="8090"/>
    <lineage>
        <taxon>Eukaryota</taxon>
        <taxon>Metazoa</taxon>
        <taxon>Chordata</taxon>
        <taxon>Craniata</taxon>
        <taxon>Vertebrata</taxon>
        <taxon>Euteleostomi</taxon>
        <taxon>Actinopterygii</taxon>
        <taxon>Neopterygii</taxon>
        <taxon>Teleostei</taxon>
        <taxon>Neoteleostei</taxon>
        <taxon>Acanthomorphata</taxon>
        <taxon>Ovalentaria</taxon>
        <taxon>Atherinomorphae</taxon>
        <taxon>Beloniformes</taxon>
        <taxon>Adrianichthyidae</taxon>
        <taxon>Oryziinae</taxon>
        <taxon>Oryzias</taxon>
    </lineage>
</organism>
<evidence type="ECO:0000256" key="5">
    <source>
        <dbReference type="ARBA" id="ARBA00022692"/>
    </source>
</evidence>
<dbReference type="Pfam" id="PF21119">
    <property type="entry name" value="RYDR_Jsol"/>
    <property type="match status" value="1"/>
</dbReference>
<feature type="domain" description="B30.2/SPRY" evidence="17">
    <location>
        <begin position="1002"/>
        <end position="1195"/>
    </location>
</feature>
<evidence type="ECO:0000256" key="15">
    <source>
        <dbReference type="SAM" id="MobiDB-lite"/>
    </source>
</evidence>
<dbReference type="SMART" id="SM00472">
    <property type="entry name" value="MIR"/>
    <property type="match status" value="4"/>
</dbReference>
<dbReference type="Pfam" id="PF00622">
    <property type="entry name" value="SPRY"/>
    <property type="match status" value="3"/>
</dbReference>
<feature type="domain" description="B30.2/SPRY" evidence="17">
    <location>
        <begin position="1224"/>
        <end position="1441"/>
    </location>
</feature>
<dbReference type="InterPro" id="IPR002048">
    <property type="entry name" value="EF_hand_dom"/>
</dbReference>
<evidence type="ECO:0000259" key="18">
    <source>
        <dbReference type="PROSITE" id="PS50222"/>
    </source>
</evidence>
<dbReference type="PANTHER" id="PTHR46399:SF9">
    <property type="entry name" value="RYANODINE RECEPTOR 3"/>
    <property type="match status" value="1"/>
</dbReference>
<keyword evidence="12" id="KW-1071">Ligand-gated ion channel</keyword>
<dbReference type="FunFam" id="2.80.10.50:FF:000006">
    <property type="entry name" value="Ryanodine receptor 2 (Cardiac)"/>
    <property type="match status" value="1"/>
</dbReference>
<accession>A0A3P9LS73</accession>
<dbReference type="CDD" id="cd12878">
    <property type="entry name" value="SPRY2_RyR"/>
    <property type="match status" value="1"/>
</dbReference>
<dbReference type="Gene3D" id="2.80.10.50">
    <property type="match status" value="2"/>
</dbReference>
<keyword evidence="5 16" id="KW-0812">Transmembrane</keyword>
<evidence type="ECO:0000256" key="10">
    <source>
        <dbReference type="ARBA" id="ARBA00023065"/>
    </source>
</evidence>
<keyword evidence="7" id="KW-0106">Calcium</keyword>
<dbReference type="PRINTS" id="PR00795">
    <property type="entry name" value="RYANODINER"/>
</dbReference>
<keyword evidence="11 16" id="KW-0472">Membrane</keyword>
<dbReference type="Gene3D" id="1.10.287.70">
    <property type="match status" value="1"/>
</dbReference>
<evidence type="ECO:0000256" key="1">
    <source>
        <dbReference type="ARBA" id="ARBA00004326"/>
    </source>
</evidence>
<dbReference type="Pfam" id="PF06459">
    <property type="entry name" value="RR_TM4-6"/>
    <property type="match status" value="1"/>
</dbReference>
<dbReference type="InterPro" id="IPR009460">
    <property type="entry name" value="Ryanrecept_TM4-6"/>
</dbReference>
<feature type="transmembrane region" description="Helical" evidence="16">
    <location>
        <begin position="4687"/>
        <end position="4710"/>
    </location>
</feature>
<dbReference type="InterPro" id="IPR015925">
    <property type="entry name" value="Ryanodine_IP3_receptor"/>
</dbReference>
<keyword evidence="8" id="KW-0703">Sarcoplasmic reticulum</keyword>
<dbReference type="GO" id="GO:0005219">
    <property type="term" value="F:ryanodine-sensitive calcium-release channel activity"/>
    <property type="evidence" value="ECO:0007669"/>
    <property type="project" value="InterPro"/>
</dbReference>
<dbReference type="CDD" id="cd12877">
    <property type="entry name" value="SPRY1_RyR"/>
    <property type="match status" value="1"/>
</dbReference>
<keyword evidence="9 16" id="KW-1133">Transmembrane helix</keyword>
<dbReference type="InterPro" id="IPR014821">
    <property type="entry name" value="Ins145_P3_rcpt"/>
</dbReference>
<name>A0A3P9LS73_ORYLA</name>
<dbReference type="Pfam" id="PF02815">
    <property type="entry name" value="MIR"/>
    <property type="match status" value="1"/>
</dbReference>
<feature type="domain" description="MIR" evidence="19">
    <location>
        <begin position="96"/>
        <end position="151"/>
    </location>
</feature>
<evidence type="ECO:0000256" key="9">
    <source>
        <dbReference type="ARBA" id="ARBA00022989"/>
    </source>
</evidence>
<dbReference type="InterPro" id="IPR000699">
    <property type="entry name" value="RIH_dom"/>
</dbReference>
<proteinExistence type="predicted"/>
<feature type="domain" description="MIR" evidence="19">
    <location>
        <begin position="270"/>
        <end position="333"/>
    </location>
</feature>
<sequence length="4806" mass="544977">ELTGGSGEEGGVTNDDEVVLQCVACIQKENRKFCLAAEGLGNRLCYLEPTSEAKYVPPDLCICTFVLEQSLSVRALQEMLAKSGQNNEGAAQSGGHKTLLYGHAILLLHSFSSMYLACLKTSRSQTDKLSFDVGLQEDSTGEACWWTIHPASKQRSEGEKVRIGDDLILVSVSSERYLHLSISNGNIQVDASFMQTLWNVHPICSGSNIEEGYLLGGHVMRLFHGHDEVVTIPGSDQSEEQQRFNYETGKAGAKARSLWRVEPLRISWSGSHIRWGQSFRLRHLTTGHYLALTEDRGLVLQDRERSDTVSTAFCFRACKEKLEQSPKRDIEGMGVAEIKYGDSLCFIMHVATGLWLSYQAPDVKSARLGPLKRRACLHSEGHMDDGLTLQRCQHEESRAARIIRNTMRLFNRFISLKNQAHGALPVEEVLQTLNDLITYFQLPDAELEHEERQIKLRSLKNRQNLFKQEGMLTLVSNCIDRLNVYNSAAHFGECAGPGAGAAWKDILNLLYELLAALIRGNRNNCTQFSNNLDWLVSKLERLESSSGILEVLHCILIESPEALNIIQKGHIKSIISLLYKHGRNHKILDVLCSLCVCNGVAVRTNQNLICDHLLPKRDLLLQTQLVNDVQSMRPNIFLGISDGSAQYKKWYYELMIDQVDHFVTSEPSHLRVGWANSKGYAPYPGGGEGWGGNGVGDDLYSYGFDGLHLWSGRIPRTVASINQHVLTSEDVVSCCLDLGAPSISFRINGQPVQGMFENFNTDGLFFPVVSFSAGVRVRFLLGGRHGDFKFLPPSSYAPCYEALLPKEKMKVEPVKEYKRDVEGVRDLLGTTQFTSQASFIPTPVETGQIVMPLHLEKVRDKLAENIHELWGMNKIELGWTYGKIRDDNKRQHPCLVDFLRLPETEKNYNLQMSTETLKTLLALGCRVVQVNPNAEDSLKKKKLPKNYMMSNGYKPSPLDLSDIKLTPGQELLVDKLAENAHNVWAKDRIKQGWTYGIQQDVKSKRNPRLVPYSLLDERTKKSNRDSLREAIRTLIGYGYNIDPSDQEGAAERLSIDKIRFFRVERTYAVKTGKWYFEFEAVTGGDMRVGWARPGCKPDVELGTDELAFVFDGYRGHCLNMGSRMFGRCWHAGDVVGCMINMADKSMIFTLNGEILITTKGSELCFTDFETDDGFIPVCSLGLAQVGRMNLGKDASTFKYYTMCGLQEGFEPFAVNMNREVTMWFSKRLPTFVNVPKDHNHIAVTRIDGTVDSPPCLKVTHKTFGTQNSNADMVFCRLSMPVEFHSFLKTNPVVDMNGVHDEDYYHSVRIFAGQDPASIWVGWVTPDYHYYSNNFNLSKNRTVTVTLGDERGRVHESVKRSNCYMVWAGDWTSAAHSSSRNNVDMEIGCQIDLATGLVTFTINGKEISTSYQVEPNTKLFPAVFVRPTSPNLFQFELAKVKNAMPLSSAIFKSEHKNPVPQCPPRLDVQTINAVLWSRMPNTFLKVETAKVNERHGWLVQCVEPLQMLAVHIPEENRCVDIMELSEQEDMKRFHYHTLKLYCALCALGNTRVAHALCSHLDQSQLLYTIDNQYLSGMLREGFYNLLISIHLETAKEARLMMKDEFIIPVTPETRSIRLFSDASKKHLPPGVGLSTSLKPRLNFTPPCFISTKRDYLYSPQIPLDALKAKAILMLTEAVQGGGHHIRDPVGGGVGYQFVPILKLISTLLTMGVLDSDDVQKILLLIDPNVFRDICEGVTGATDKEGLTRTEDKAVEAGEEEAGKEMKQPMKGLLEKRLPEPVKRQMCELLHYFCDCELKHRIEAIVSFSDSFVSKLQYNQKFRYNELMLALNMSAAVTAKKTKEFRSPPQEQINMLLNFSTGEDCPCPTEIQKELYDFHNQLQLHCGIPMDEDEDKQDTSIRGRLLTLVNKIKSQSNKAEKPTEKEQAAPSNLKELISQTMVSWAQEYHIQDPRLVRKMFSLLRRQYDCIGELLRAMRKTYTISAASVQDTINLLASLGQIRSLLSVRMGKEEEKLMIDGLGDIMNNKVFYQHPNLMRILGMHETVMEVMVNVLGGDKSQEIAFPKMVASCCRFLCYFCRISRQNQKAMFDHLSYLLENSSVGLASPAMRGSTPLDVAASSVMDNNGLALALEEPDLDKVVTYLAGCGLQSCPMLLAKGYPDIGWNPIEGERYLSFLRFAVFVNGESVEENSSVVVKLLIRRPECFGPALRGEGGNGLLAAMKEAIKISETPALDLPGSVSGDGDDEEEVVHMGNAIMSFYSALIDLLGRCAPEMHLINKGKGEALRIRAILRSLVPTEDLVGIISIPLKMPVVNKDGSVTEPDMSASFSPDHKAPIVLFLDRVYGIEDQSFLLHLLEVGFLPDLRAATSLDTEGLCTTETALAMNRYIGSAVLPLLTRCAPLFAGTEHHATLIDSTLHTIYRLSKGRSLTKAQRDAIEECLLSLCKHLRPSMLQQLLRRLVFDVPLLTEYCKMPLRLLTNHYEQNWKYYCLPSGWGSFGTASEDELLLTKRIFWGVFDSLSQRKYDQELFKMAMPCLSAIAGALPPDYVDVSINTTLEKPVSIDAQGNFDPKPINTANIAFPEKLEHFANKYSEHCHEKWSAEKVLLGWKYGDCIDEKAKIHPQLRIYKALTEKEKEIYRWPIRESLKSMLAMGWSIDRTKDGESMSQQRESEKMRKISQVSQANGFNPSPVDMSNVVLPRELQGMVEVVAENYHNIWAKKKKSDLGSRGGGTHPLLVPYDTLTAKEKARDREKAQDLFRFLQINGFSITRGLKDLEQDSPSMEKRFAYKFLKKLLKYVDSAQEFIAHLEAMAASGKTDRSPHEQEIKFFAKVLLPLIDQYFKNHSLYFLSSPNKNLSSSGYASNKEKEMVASLFCKLAALVRHRISLFGSDSTTMVSCLHILAHTLDTRTVMKSSSDQVRGGLRTFFENAAEDLEKTFENLKLGKFTHSRSQMKGVSQNINYTTVALLPILTALFEHITEHHFGVDLLLDDVQVSCYRILTSLYALGTGKNIYVERQLPALGQCLATLAGAMPVAFLEPKLNTHNPCSVFNTKTARDRAVLGVRDSVEEMCPGMPRLDGLMKDINDMAESGARYTEMPHVIEVVLPMLCNYLSYWWEKGPENQPSSGGSNFCTTVTSEHLSLILGNILKILNNNLGIDEASWMKRIAVYVQPIISKARADLLKSHFLPTLEKLKKKTVKVVVEEELLKADCKGDTQEAELLILDEFAVLCRDLYAFYPMLIRYVDNNRSRWLKEPDSDSNELFKMVAEIFILWCKSHNFKREEQNFVVQNEINNLSFLTGDSKTKMSKSGGQDQERKHKKRRGEFYSIQTSLIVAALKKMLPIGLNMCTPGDQELISLAKMRYLMRDTDDEVKDHIHQNLHLREKSEDPAVRWQLNLYKDIAMRIEGPPDPERVVDRIQRISAAVFNLEQVEQPLRSKKCVWQKLLSKQRKRAVVACFRMAPLYNLPRHKNNNYFLNIYRHFWLEVIHENTDYDSLLSMLTKTQPKVEEEEEEEEVRKQPDPLHQLILHFSHNALTECSALEEDPLYIAYADMMAKVCHSRKYISTLFEKEMEKQKMLYQQARLHDRGAAEMVLQMISASKGMVVTFTLKLGISILNGGNILVQQKMLDYLKEKRDVGFFKSLSGLMISCSVLDLNAFERQNKAEGLGMVTEEGSSSKVLQNDEFTKDLFRFLQLLCEGHNNDFQNFLRTQTGNTTTVNIIISTVDYLLRLQESISDFYWYYSGKDVIDEAGQRNFSKALSVAKQVFNSLTEYIQGPCIGNQQSLAHSRLWDAVVGFLHVFANMQMKLSQDSSQIELLKELLDLQKDMIVMMLSLLEGNVVNGTIGKQMVDTLVESSSNVEMILKFFDMFLKLKDLTTSDSFKEYDSDSKGVISKKDFQKSMENQKQYSQSEIEFLLSCAEADESDMFSYKQFVERFHEPAKDIGFNVAVLLTNLSEHMPHDARLSTFLDLAESVLSYFEPYLGRIEIMGGAKRIERVYFEISESSRTQWEKPQVKESKRQFIFDVVNEGGESEKMELFVNFCEDTIFEMQLASQISEPDPVERSEDDEEDSQSVVENQEEEEETVMMEFSSAFTIACISLRKSLSHFRQQLTLKSMRRKYRKFKKMNVKEMVKGCFSFFWMIITGLFHFIYSLIWGFFHILWTTLFGGGFVEGAKNMKVTDILGNMPDPTQFGIHGDVLETEKMETNEASVLVEMGQMAQGGAAEADLMAELLNIQPRREGKHGSEPGLGDVSEVVVGDAPSIASAVKQKKAQVLMAVCLFFLNSEDGEKKDNDKAKDEGPPESPGEEKRAPKKRLSVKKEPPEAFMASFFAGLEVYQTKMLNYLARNFYNLRFLALFVAFAINFILLFYKVTGDNSDEEDPWTSRRRAGEEEDALEYFVLQESTGYMAPTLRCLAILHTIISFLCVVGYYYLKVPLVVFKREKEIARKLEFAGLYITDQPSDDDIKGQWDRLVINTPSFPNNYWDKFVKRKVIKKYGDLYGAERIAELLGLDKSALDFNPTEETVAKEASLVSWLSSIDTKYHVWKMGVVFTDNSFLYLVWYTTMSILGHYNNFFFAAHLLDIAMGFKTLRTILSSVTHNGKQLVLTVGLLAVVVYLYTVVAFNFFRKFYNKSEDDDEPDMKCDDMMTCYLFHMYVGVRAGGGIGDEIEDPAGDPYELYRILFDITFFFFVIVILLAIIQGLIIDAFGELRDQQEQVKEDMETKCFICGIGNDYFDTTPHGFETHTLQEHNLANYLFFLMYLINKDETEHTGQESYVWKMYQERCWDFFPAGDCFRKQYEDQLG</sequence>
<dbReference type="Gene3D" id="1.10.490.160">
    <property type="match status" value="2"/>
</dbReference>
<feature type="domain" description="B30.2/SPRY" evidence="17">
    <location>
        <begin position="588"/>
        <end position="786"/>
    </location>
</feature>
<keyword evidence="13" id="KW-0407">Ion channel</keyword>
<dbReference type="GO" id="GO:0006874">
    <property type="term" value="P:intracellular calcium ion homeostasis"/>
    <property type="evidence" value="ECO:0007669"/>
    <property type="project" value="InterPro"/>
</dbReference>
<dbReference type="FunFam" id="2.60.120.920:FF:000002">
    <property type="entry name" value="ryanodine receptor isoform X2"/>
    <property type="match status" value="1"/>
</dbReference>
<reference evidence="20 21" key="2">
    <citation type="submission" date="2017-04" db="EMBL/GenBank/DDBJ databases">
        <title>CpG methylation of centromeres and impact of large insertions on vertebrate speciation.</title>
        <authorList>
            <person name="Ichikawa K."/>
            <person name="Yoshimura J."/>
            <person name="Morishita S."/>
        </authorList>
    </citation>
    <scope>NUCLEOTIDE SEQUENCE</scope>
    <source>
        <strain evidence="20 21">HNI</strain>
    </source>
</reference>
<feature type="transmembrane region" description="Helical" evidence="16">
    <location>
        <begin position="4606"/>
        <end position="4628"/>
    </location>
</feature>